<accession>A0A7W6QC90</accession>
<comment type="caution">
    <text evidence="1">The sequence shown here is derived from an EMBL/GenBank/DDBJ whole genome shotgun (WGS) entry which is preliminary data.</text>
</comment>
<gene>
    <name evidence="1" type="ORF">GGD53_005071</name>
</gene>
<protein>
    <submittedName>
        <fullName evidence="1">Uncharacterized protein</fullName>
    </submittedName>
</protein>
<dbReference type="Proteomes" id="UP000524492">
    <property type="component" value="Unassembled WGS sequence"/>
</dbReference>
<keyword evidence="2" id="KW-1185">Reference proteome</keyword>
<sequence>MATAIAGFMALLAAKWTVTATRSAAAQNEALLKEQIAIQRDELAAIAGDQRPWIKVSMTVEGTTVDDGDGIRSILLKTTMANLGNRPATRAMCHLTRDQPTSAAVQQIMDAQKNFDNPSHASFGYTIFPGETYTESGTYPVMYRPNAGGLASVHFGGVAAYKSAHSDHWLFTPFSYVLSFTEEQVGAVSTYDMAQNIDNVSPPL</sequence>
<dbReference type="AlphaFoldDB" id="A0A7W6QC90"/>
<dbReference type="EMBL" id="JACIFV010000023">
    <property type="protein sequence ID" value="MBB4194888.1"/>
    <property type="molecule type" value="Genomic_DNA"/>
</dbReference>
<proteinExistence type="predicted"/>
<evidence type="ECO:0000313" key="1">
    <source>
        <dbReference type="EMBL" id="MBB4194888.1"/>
    </source>
</evidence>
<organism evidence="1 2">
    <name type="scientific">Rhizobium aethiopicum</name>
    <dbReference type="NCBI Taxonomy" id="1138170"/>
    <lineage>
        <taxon>Bacteria</taxon>
        <taxon>Pseudomonadati</taxon>
        <taxon>Pseudomonadota</taxon>
        <taxon>Alphaproteobacteria</taxon>
        <taxon>Hyphomicrobiales</taxon>
        <taxon>Rhizobiaceae</taxon>
        <taxon>Rhizobium/Agrobacterium group</taxon>
        <taxon>Rhizobium</taxon>
    </lineage>
</organism>
<name>A0A7W6QC90_9HYPH</name>
<evidence type="ECO:0000313" key="2">
    <source>
        <dbReference type="Proteomes" id="UP000524492"/>
    </source>
</evidence>
<reference evidence="1 2" key="1">
    <citation type="submission" date="2020-08" db="EMBL/GenBank/DDBJ databases">
        <title>Genomic Encyclopedia of Type Strains, Phase IV (KMG-V): Genome sequencing to study the core and pangenomes of soil and plant-associated prokaryotes.</title>
        <authorList>
            <person name="Whitman W."/>
        </authorList>
    </citation>
    <scope>NUCLEOTIDE SEQUENCE [LARGE SCALE GENOMIC DNA]</scope>
    <source>
        <strain evidence="1 2">SEMIA 4074</strain>
    </source>
</reference>
<dbReference type="RefSeq" id="WP_184459392.1">
    <property type="nucleotide sequence ID" value="NZ_JACIFV010000023.1"/>
</dbReference>